<comment type="similarity">
    <text evidence="5">Belongs to the copper transporter (Ctr) (TC 1.A.56) family. SLC31A subfamily.</text>
</comment>
<evidence type="ECO:0000256" key="4">
    <source>
        <dbReference type="ARBA" id="ARBA00023136"/>
    </source>
</evidence>
<protein>
    <recommendedName>
        <fullName evidence="5">Copper transport protein</fullName>
    </recommendedName>
</protein>
<dbReference type="GO" id="GO:0005886">
    <property type="term" value="C:plasma membrane"/>
    <property type="evidence" value="ECO:0007669"/>
    <property type="project" value="TreeGrafter"/>
</dbReference>
<keyword evidence="5" id="KW-0187">Copper transport</keyword>
<comment type="caution">
    <text evidence="6">The sequence shown here is derived from an EMBL/GenBank/DDBJ whole genome shotgun (WGS) entry which is preliminary data.</text>
</comment>
<dbReference type="OrthoDB" id="73901at2759"/>
<sequence>MGAIAVVAHSHGGDMEMDLPIELASGTMTPYLHFTTSLGDILWFYGWVPRNGAGIMSAACLGLFLLGILERWLAMLRVLCEFGWSLPLPSKDVAKGQMPTTTARPTMPRSRFIPFIDLPRGLLQVMQSALTFALMLAVMTFQLGFIVSICLGLGAGEMLFGRIISGIGRSKVARLQ</sequence>
<keyword evidence="3 5" id="KW-1133">Transmembrane helix</keyword>
<keyword evidence="5" id="KW-0813">Transport</keyword>
<evidence type="ECO:0000313" key="7">
    <source>
        <dbReference type="Proteomes" id="UP000320762"/>
    </source>
</evidence>
<evidence type="ECO:0000256" key="3">
    <source>
        <dbReference type="ARBA" id="ARBA00022989"/>
    </source>
</evidence>
<gene>
    <name evidence="6" type="ORF">BD626DRAFT_400147</name>
</gene>
<keyword evidence="7" id="KW-1185">Reference proteome</keyword>
<evidence type="ECO:0000256" key="1">
    <source>
        <dbReference type="ARBA" id="ARBA00004141"/>
    </source>
</evidence>
<organism evidence="6 7">
    <name type="scientific">Schizophyllum amplum</name>
    <dbReference type="NCBI Taxonomy" id="97359"/>
    <lineage>
        <taxon>Eukaryota</taxon>
        <taxon>Fungi</taxon>
        <taxon>Dikarya</taxon>
        <taxon>Basidiomycota</taxon>
        <taxon>Agaricomycotina</taxon>
        <taxon>Agaricomycetes</taxon>
        <taxon>Agaricomycetidae</taxon>
        <taxon>Agaricales</taxon>
        <taxon>Schizophyllaceae</taxon>
        <taxon>Schizophyllum</taxon>
    </lineage>
</organism>
<dbReference type="GO" id="GO:0005375">
    <property type="term" value="F:copper ion transmembrane transporter activity"/>
    <property type="evidence" value="ECO:0007669"/>
    <property type="project" value="UniProtKB-UniRule"/>
</dbReference>
<proteinExistence type="inferred from homology"/>
<keyword evidence="5" id="KW-0406">Ion transport</keyword>
<dbReference type="EMBL" id="VDMD01000006">
    <property type="protein sequence ID" value="TRM64699.1"/>
    <property type="molecule type" value="Genomic_DNA"/>
</dbReference>
<dbReference type="InterPro" id="IPR007274">
    <property type="entry name" value="Cop_transporter"/>
</dbReference>
<keyword evidence="2 5" id="KW-0812">Transmembrane</keyword>
<feature type="transmembrane region" description="Helical" evidence="5">
    <location>
        <begin position="145"/>
        <end position="164"/>
    </location>
</feature>
<evidence type="ECO:0000313" key="6">
    <source>
        <dbReference type="EMBL" id="TRM64699.1"/>
    </source>
</evidence>
<dbReference type="PANTHER" id="PTHR12483:SF27">
    <property type="entry name" value="COPPER TRANSPORT PROTEIN CTR1"/>
    <property type="match status" value="1"/>
</dbReference>
<keyword evidence="5" id="KW-0186">Copper</keyword>
<comment type="subcellular location">
    <subcellularLocation>
        <location evidence="1 5">Membrane</location>
        <topology evidence="1 5">Multi-pass membrane protein</topology>
    </subcellularLocation>
</comment>
<dbReference type="PANTHER" id="PTHR12483">
    <property type="entry name" value="SOLUTE CARRIER FAMILY 31 COPPER TRANSPORTERS"/>
    <property type="match status" value="1"/>
</dbReference>
<dbReference type="Proteomes" id="UP000320762">
    <property type="component" value="Unassembled WGS sequence"/>
</dbReference>
<reference evidence="6 7" key="1">
    <citation type="journal article" date="2019" name="New Phytol.">
        <title>Comparative genomics reveals unique wood-decay strategies and fruiting body development in the Schizophyllaceae.</title>
        <authorList>
            <person name="Almasi E."/>
            <person name="Sahu N."/>
            <person name="Krizsan K."/>
            <person name="Balint B."/>
            <person name="Kovacs G.M."/>
            <person name="Kiss B."/>
            <person name="Cseklye J."/>
            <person name="Drula E."/>
            <person name="Henrissat B."/>
            <person name="Nagy I."/>
            <person name="Chovatia M."/>
            <person name="Adam C."/>
            <person name="LaButti K."/>
            <person name="Lipzen A."/>
            <person name="Riley R."/>
            <person name="Grigoriev I.V."/>
            <person name="Nagy L.G."/>
        </authorList>
    </citation>
    <scope>NUCLEOTIDE SEQUENCE [LARGE SCALE GENOMIC DNA]</scope>
    <source>
        <strain evidence="6 7">NL-1724</strain>
    </source>
</reference>
<name>A0A550CIU7_9AGAR</name>
<dbReference type="Pfam" id="PF04145">
    <property type="entry name" value="Ctr"/>
    <property type="match status" value="1"/>
</dbReference>
<dbReference type="AlphaFoldDB" id="A0A550CIU7"/>
<evidence type="ECO:0000256" key="2">
    <source>
        <dbReference type="ARBA" id="ARBA00022692"/>
    </source>
</evidence>
<evidence type="ECO:0000256" key="5">
    <source>
        <dbReference type="RuleBase" id="RU367022"/>
    </source>
</evidence>
<accession>A0A550CIU7</accession>
<feature type="transmembrane region" description="Helical" evidence="5">
    <location>
        <begin position="52"/>
        <end position="69"/>
    </location>
</feature>
<keyword evidence="4 5" id="KW-0472">Membrane</keyword>